<evidence type="ECO:0000313" key="2">
    <source>
        <dbReference type="Proteomes" id="UP000478052"/>
    </source>
</evidence>
<protein>
    <submittedName>
        <fullName evidence="1">Uncharacterized protein</fullName>
    </submittedName>
</protein>
<reference evidence="1 2" key="1">
    <citation type="submission" date="2019-08" db="EMBL/GenBank/DDBJ databases">
        <title>Whole genome of Aphis craccivora.</title>
        <authorList>
            <person name="Voronova N.V."/>
            <person name="Shulinski R.S."/>
            <person name="Bandarenka Y.V."/>
            <person name="Zhorov D.G."/>
            <person name="Warner D."/>
        </authorList>
    </citation>
    <scope>NUCLEOTIDE SEQUENCE [LARGE SCALE GENOMIC DNA]</scope>
    <source>
        <strain evidence="1">180601</strain>
        <tissue evidence="1">Whole Body</tissue>
    </source>
</reference>
<name>A0A6G0X2Z6_APHCR</name>
<dbReference type="Proteomes" id="UP000478052">
    <property type="component" value="Unassembled WGS sequence"/>
</dbReference>
<keyword evidence="2" id="KW-1185">Reference proteome</keyword>
<organism evidence="1 2">
    <name type="scientific">Aphis craccivora</name>
    <name type="common">Cowpea aphid</name>
    <dbReference type="NCBI Taxonomy" id="307492"/>
    <lineage>
        <taxon>Eukaryota</taxon>
        <taxon>Metazoa</taxon>
        <taxon>Ecdysozoa</taxon>
        <taxon>Arthropoda</taxon>
        <taxon>Hexapoda</taxon>
        <taxon>Insecta</taxon>
        <taxon>Pterygota</taxon>
        <taxon>Neoptera</taxon>
        <taxon>Paraneoptera</taxon>
        <taxon>Hemiptera</taxon>
        <taxon>Sternorrhyncha</taxon>
        <taxon>Aphidomorpha</taxon>
        <taxon>Aphidoidea</taxon>
        <taxon>Aphididae</taxon>
        <taxon>Aphidini</taxon>
        <taxon>Aphis</taxon>
        <taxon>Aphis</taxon>
    </lineage>
</organism>
<proteinExistence type="predicted"/>
<dbReference type="OrthoDB" id="6622882at2759"/>
<dbReference type="AlphaFoldDB" id="A0A6G0X2Z6"/>
<dbReference type="EMBL" id="VUJU01008202">
    <property type="protein sequence ID" value="KAF0734275.1"/>
    <property type="molecule type" value="Genomic_DNA"/>
</dbReference>
<accession>A0A6G0X2Z6</accession>
<comment type="caution">
    <text evidence="1">The sequence shown here is derived from an EMBL/GenBank/DDBJ whole genome shotgun (WGS) entry which is preliminary data.</text>
</comment>
<gene>
    <name evidence="1" type="ORF">FWK35_00022955</name>
</gene>
<evidence type="ECO:0000313" key="1">
    <source>
        <dbReference type="EMBL" id="KAF0734275.1"/>
    </source>
</evidence>
<sequence length="169" mass="19600">MDRGSDLAKNKKPKHRLQKFRPEWLKNQLFKMWLMPNNFNEYEAYYKFSAFFAEHNVPFLGYYLLEIFPDSDIAKKINVKRTKTIAIIKNVIGGSQKFVVSEKLKKLVFYDESSEMIESVFWQLHNVCDTNNPTSASAEHLFNGLMSTLTEYEIPLTNIIGFGSDDGPT</sequence>